<organism evidence="2 3">
    <name type="scientific">Candidatus Borkfalkia faecigallinarum</name>
    <dbReference type="NCBI Taxonomy" id="2838509"/>
    <lineage>
        <taxon>Bacteria</taxon>
        <taxon>Bacillati</taxon>
        <taxon>Bacillota</taxon>
        <taxon>Clostridia</taxon>
        <taxon>Christensenellales</taxon>
        <taxon>Christensenellaceae</taxon>
        <taxon>Candidatus Borkfalkia</taxon>
    </lineage>
</organism>
<keyword evidence="1" id="KW-1133">Transmembrane helix</keyword>
<dbReference type="Proteomes" id="UP000824249">
    <property type="component" value="Unassembled WGS sequence"/>
</dbReference>
<name>A0A9D2ARH2_9FIRM</name>
<evidence type="ECO:0000256" key="1">
    <source>
        <dbReference type="SAM" id="Phobius"/>
    </source>
</evidence>
<dbReference type="AlphaFoldDB" id="A0A9D2ARH2"/>
<sequence>MSVHSNFQKDRCWSCEFFCGQRKYKNGIVFGDSVETEAKGTCSNQRSSYCGKAVRDNDWCGKYQKWGVLQSALALQQQVCQPAKRCEEAGRSPRGARGKQREKAEMKRNAMIAFGICIAGLVIMFVIAFCIYSVSKNSQEQAAACIRVCSIEEDLYASADPPEEIAGKK</sequence>
<reference evidence="2" key="1">
    <citation type="journal article" date="2021" name="PeerJ">
        <title>Extensive microbial diversity within the chicken gut microbiome revealed by metagenomics and culture.</title>
        <authorList>
            <person name="Gilroy R."/>
            <person name="Ravi A."/>
            <person name="Getino M."/>
            <person name="Pursley I."/>
            <person name="Horton D.L."/>
            <person name="Alikhan N.F."/>
            <person name="Baker D."/>
            <person name="Gharbi K."/>
            <person name="Hall N."/>
            <person name="Watson M."/>
            <person name="Adriaenssens E.M."/>
            <person name="Foster-Nyarko E."/>
            <person name="Jarju S."/>
            <person name="Secka A."/>
            <person name="Antonio M."/>
            <person name="Oren A."/>
            <person name="Chaudhuri R.R."/>
            <person name="La Ragione R."/>
            <person name="Hildebrand F."/>
            <person name="Pallen M.J."/>
        </authorList>
    </citation>
    <scope>NUCLEOTIDE SEQUENCE</scope>
    <source>
        <strain evidence="2">26628</strain>
    </source>
</reference>
<proteinExistence type="predicted"/>
<protein>
    <submittedName>
        <fullName evidence="2">Uncharacterized protein</fullName>
    </submittedName>
</protein>
<evidence type="ECO:0000313" key="3">
    <source>
        <dbReference type="Proteomes" id="UP000824249"/>
    </source>
</evidence>
<keyword evidence="1" id="KW-0812">Transmembrane</keyword>
<evidence type="ECO:0000313" key="2">
    <source>
        <dbReference type="EMBL" id="HIX47230.1"/>
    </source>
</evidence>
<feature type="transmembrane region" description="Helical" evidence="1">
    <location>
        <begin position="110"/>
        <end position="134"/>
    </location>
</feature>
<reference evidence="2" key="2">
    <citation type="submission" date="2021-04" db="EMBL/GenBank/DDBJ databases">
        <authorList>
            <person name="Gilroy R."/>
        </authorList>
    </citation>
    <scope>NUCLEOTIDE SEQUENCE</scope>
    <source>
        <strain evidence="2">26628</strain>
    </source>
</reference>
<dbReference type="EMBL" id="DXFD01000090">
    <property type="protein sequence ID" value="HIX47230.1"/>
    <property type="molecule type" value="Genomic_DNA"/>
</dbReference>
<gene>
    <name evidence="2" type="ORF">H9737_06045</name>
</gene>
<accession>A0A9D2ARH2</accession>
<comment type="caution">
    <text evidence="2">The sequence shown here is derived from an EMBL/GenBank/DDBJ whole genome shotgun (WGS) entry which is preliminary data.</text>
</comment>
<keyword evidence="1" id="KW-0472">Membrane</keyword>